<dbReference type="EMBL" id="AP027735">
    <property type="protein sequence ID" value="BDZ57033.1"/>
    <property type="molecule type" value="Genomic_DNA"/>
</dbReference>
<evidence type="ECO:0000256" key="3">
    <source>
        <dbReference type="ARBA" id="ARBA00022741"/>
    </source>
</evidence>
<dbReference type="CDD" id="cd01167">
    <property type="entry name" value="bac_FRK"/>
    <property type="match status" value="1"/>
</dbReference>
<accession>A0ABN6YN21</accession>
<sequence>MTVGARSLVVGEALVDIVKESSGETREHVGGSPLNVAVGLARLGHHVELATSIGTDHHGRLIEEHLGHDFVGLTPGSRNAERTATATATVDESGSATYEFDLAWDLAEVPTGFDHLHTGSIGALMQPGATQVREALLRGRAESTISYDPNVRPTLMGEPQDVRSDLEQIVGLSDVVKASDEDISWLHGDETSTAEILRLWGRLGPALVVATRGADGALVHVTATGETVEVPGVRAEVADTVGAGDSFMSGLIAGLLDQGLLGGVDARERLRMAAKDQLLQAVDLAIRSSAITVSRQGAQPPRRDELG</sequence>
<evidence type="ECO:0000313" key="8">
    <source>
        <dbReference type="Proteomes" id="UP001321421"/>
    </source>
</evidence>
<dbReference type="PANTHER" id="PTHR43085">
    <property type="entry name" value="HEXOKINASE FAMILY MEMBER"/>
    <property type="match status" value="1"/>
</dbReference>
<evidence type="ECO:0000256" key="5">
    <source>
        <dbReference type="ARBA" id="ARBA00022840"/>
    </source>
</evidence>
<keyword evidence="4" id="KW-0418">Kinase</keyword>
<comment type="similarity">
    <text evidence="1">Belongs to the carbohydrate kinase PfkB family.</text>
</comment>
<dbReference type="InterPro" id="IPR050306">
    <property type="entry name" value="PfkB_Carbo_kinase"/>
</dbReference>
<dbReference type="PANTHER" id="PTHR43085:SF1">
    <property type="entry name" value="PSEUDOURIDINE KINASE-RELATED"/>
    <property type="match status" value="1"/>
</dbReference>
<feature type="domain" description="Carbohydrate kinase PfkB" evidence="6">
    <location>
        <begin position="8"/>
        <end position="301"/>
    </location>
</feature>
<organism evidence="7 8">
    <name type="scientific">Barrientosiimonas endolithica</name>
    <dbReference type="NCBI Taxonomy" id="1535208"/>
    <lineage>
        <taxon>Bacteria</taxon>
        <taxon>Bacillati</taxon>
        <taxon>Actinomycetota</taxon>
        <taxon>Actinomycetes</taxon>
        <taxon>Micrococcales</taxon>
        <taxon>Dermacoccaceae</taxon>
        <taxon>Barrientosiimonas</taxon>
    </lineage>
</organism>
<keyword evidence="3" id="KW-0547">Nucleotide-binding</keyword>
<dbReference type="Proteomes" id="UP001321421">
    <property type="component" value="Chromosome"/>
</dbReference>
<gene>
    <name evidence="7" type="ORF">GCM10025872_06900</name>
</gene>
<dbReference type="InterPro" id="IPR011611">
    <property type="entry name" value="PfkB_dom"/>
</dbReference>
<name>A0ABN6YN21_9MICO</name>
<dbReference type="PROSITE" id="PS00584">
    <property type="entry name" value="PFKB_KINASES_2"/>
    <property type="match status" value="1"/>
</dbReference>
<evidence type="ECO:0000313" key="7">
    <source>
        <dbReference type="EMBL" id="BDZ57033.1"/>
    </source>
</evidence>
<dbReference type="Gene3D" id="3.40.1190.20">
    <property type="match status" value="1"/>
</dbReference>
<keyword evidence="2" id="KW-0808">Transferase</keyword>
<dbReference type="PROSITE" id="PS00583">
    <property type="entry name" value="PFKB_KINASES_1"/>
    <property type="match status" value="1"/>
</dbReference>
<evidence type="ECO:0000259" key="6">
    <source>
        <dbReference type="Pfam" id="PF00294"/>
    </source>
</evidence>
<protein>
    <submittedName>
        <fullName evidence="7">Ribokinase</fullName>
    </submittedName>
</protein>
<dbReference type="InterPro" id="IPR002173">
    <property type="entry name" value="Carboh/pur_kinase_PfkB_CS"/>
</dbReference>
<evidence type="ECO:0000256" key="4">
    <source>
        <dbReference type="ARBA" id="ARBA00022777"/>
    </source>
</evidence>
<proteinExistence type="inferred from homology"/>
<evidence type="ECO:0000256" key="2">
    <source>
        <dbReference type="ARBA" id="ARBA00022679"/>
    </source>
</evidence>
<keyword evidence="5" id="KW-0067">ATP-binding</keyword>
<evidence type="ECO:0000256" key="1">
    <source>
        <dbReference type="ARBA" id="ARBA00010688"/>
    </source>
</evidence>
<reference evidence="8" key="1">
    <citation type="journal article" date="2019" name="Int. J. Syst. Evol. Microbiol.">
        <title>The Global Catalogue of Microorganisms (GCM) 10K type strain sequencing project: providing services to taxonomists for standard genome sequencing and annotation.</title>
        <authorList>
            <consortium name="The Broad Institute Genomics Platform"/>
            <consortium name="The Broad Institute Genome Sequencing Center for Infectious Disease"/>
            <person name="Wu L."/>
            <person name="Ma J."/>
        </authorList>
    </citation>
    <scope>NUCLEOTIDE SEQUENCE [LARGE SCALE GENOMIC DNA]</scope>
    <source>
        <strain evidence="8">NBRC 110608</strain>
    </source>
</reference>
<keyword evidence="8" id="KW-1185">Reference proteome</keyword>
<dbReference type="InterPro" id="IPR029056">
    <property type="entry name" value="Ribokinase-like"/>
</dbReference>
<dbReference type="SUPFAM" id="SSF53613">
    <property type="entry name" value="Ribokinase-like"/>
    <property type="match status" value="1"/>
</dbReference>
<dbReference type="Pfam" id="PF00294">
    <property type="entry name" value="PfkB"/>
    <property type="match status" value="1"/>
</dbReference>